<feature type="domain" description="IL17RA/B N-terminal" evidence="4">
    <location>
        <begin position="19"/>
        <end position="73"/>
    </location>
</feature>
<gene>
    <name evidence="6" type="primary">LOC108704585</name>
</gene>
<evidence type="ECO:0000256" key="3">
    <source>
        <dbReference type="ARBA" id="ARBA00022729"/>
    </source>
</evidence>
<dbReference type="OrthoDB" id="5915222at2759"/>
<dbReference type="InterPro" id="IPR032356">
    <property type="entry name" value="IL17R_A/B_N"/>
</dbReference>
<dbReference type="GeneID" id="108704585"/>
<dbReference type="Pfam" id="PF16556">
    <property type="entry name" value="IL17R_fnIII_D1"/>
    <property type="match status" value="1"/>
</dbReference>
<organism evidence="5 6">
    <name type="scientific">Xenopus laevis</name>
    <name type="common">African clawed frog</name>
    <dbReference type="NCBI Taxonomy" id="8355"/>
    <lineage>
        <taxon>Eukaryota</taxon>
        <taxon>Metazoa</taxon>
        <taxon>Chordata</taxon>
        <taxon>Craniata</taxon>
        <taxon>Vertebrata</taxon>
        <taxon>Euteleostomi</taxon>
        <taxon>Amphibia</taxon>
        <taxon>Batrachia</taxon>
        <taxon>Anura</taxon>
        <taxon>Pipoidea</taxon>
        <taxon>Pipidae</taxon>
        <taxon>Xenopodinae</taxon>
        <taxon>Xenopus</taxon>
        <taxon>Xenopus</taxon>
    </lineage>
</organism>
<dbReference type="RefSeq" id="XP_041441855.1">
    <property type="nucleotide sequence ID" value="XM_041585921.1"/>
</dbReference>
<protein>
    <submittedName>
        <fullName evidence="6">Interleukin-17 receptor A-like</fullName>
    </submittedName>
</protein>
<accession>A0A8J1MLE5</accession>
<evidence type="ECO:0000256" key="2">
    <source>
        <dbReference type="ARBA" id="ARBA00022475"/>
    </source>
</evidence>
<keyword evidence="5" id="KW-1185">Reference proteome</keyword>
<evidence type="ECO:0000256" key="1">
    <source>
        <dbReference type="ARBA" id="ARBA00004251"/>
    </source>
</evidence>
<evidence type="ECO:0000313" key="6">
    <source>
        <dbReference type="RefSeq" id="XP_041441855.1"/>
    </source>
</evidence>
<dbReference type="InterPro" id="IPR039465">
    <property type="entry name" value="IL-17_rcpt-like"/>
</dbReference>
<reference evidence="6" key="1">
    <citation type="submission" date="2025-08" db="UniProtKB">
        <authorList>
            <consortium name="RefSeq"/>
        </authorList>
    </citation>
    <scope>IDENTIFICATION</scope>
    <source>
        <strain evidence="6">J_2021</strain>
        <tissue evidence="6">Erythrocytes</tissue>
    </source>
</reference>
<dbReference type="InterPro" id="IPR038683">
    <property type="entry name" value="IL17RA/B_FnIII-like_1_sf"/>
</dbReference>
<keyword evidence="2" id="KW-1003">Cell membrane</keyword>
<dbReference type="PANTHER" id="PTHR15583">
    <property type="entry name" value="INTERLEUKIN-17 RECEPTOR"/>
    <property type="match status" value="1"/>
</dbReference>
<dbReference type="KEGG" id="xla:108704585"/>
<keyword evidence="3" id="KW-0732">Signal</keyword>
<dbReference type="GO" id="GO:0030368">
    <property type="term" value="F:interleukin-17 receptor activity"/>
    <property type="evidence" value="ECO:0007669"/>
    <property type="project" value="InterPro"/>
</dbReference>
<name>A0A8J1MLE5_XENLA</name>
<evidence type="ECO:0000259" key="4">
    <source>
        <dbReference type="Pfam" id="PF16556"/>
    </source>
</evidence>
<dbReference type="PANTHER" id="PTHR15583:SF13">
    <property type="entry name" value="INTERLEUKIN-17 RECEPTOR A"/>
    <property type="match status" value="1"/>
</dbReference>
<evidence type="ECO:0000313" key="5">
    <source>
        <dbReference type="Proteomes" id="UP000186698"/>
    </source>
</evidence>
<comment type="subcellular location">
    <subcellularLocation>
        <location evidence="1">Cell membrane</location>
        <topology evidence="1">Single-pass type I membrane protein</topology>
    </subcellularLocation>
</comment>
<keyword evidence="2" id="KW-0472">Membrane</keyword>
<dbReference type="AlphaFoldDB" id="A0A8J1MLE5"/>
<dbReference type="Gene3D" id="2.60.40.2160">
    <property type="entry name" value="Interleukin-17 receptor A/B, fibronectin-III-like domain 1"/>
    <property type="match status" value="1"/>
</dbReference>
<dbReference type="GO" id="GO:0005886">
    <property type="term" value="C:plasma membrane"/>
    <property type="evidence" value="ECO:0007669"/>
    <property type="project" value="UniProtKB-SubCell"/>
</dbReference>
<dbReference type="Proteomes" id="UP000186698">
    <property type="component" value="Chromosome 3L"/>
</dbReference>
<sequence>MSRGTPCQCSESAGQWPLMWQFVCSNFKVDPEQMYDVTVQHLPRLVNLINSKEMSIIVQGCRDKRMSKMKTCCQHGMFFSSLSTLKVRNPVGPVT</sequence>
<proteinExistence type="predicted"/>